<accession>A0ABU7CVX8</accession>
<dbReference type="EMBL" id="JAHUTJ010003645">
    <property type="protein sequence ID" value="MED6265678.1"/>
    <property type="molecule type" value="Genomic_DNA"/>
</dbReference>
<organism evidence="2 3">
    <name type="scientific">Characodon lateralis</name>
    <dbReference type="NCBI Taxonomy" id="208331"/>
    <lineage>
        <taxon>Eukaryota</taxon>
        <taxon>Metazoa</taxon>
        <taxon>Chordata</taxon>
        <taxon>Craniata</taxon>
        <taxon>Vertebrata</taxon>
        <taxon>Euteleostomi</taxon>
        <taxon>Actinopterygii</taxon>
        <taxon>Neopterygii</taxon>
        <taxon>Teleostei</taxon>
        <taxon>Neoteleostei</taxon>
        <taxon>Acanthomorphata</taxon>
        <taxon>Ovalentaria</taxon>
        <taxon>Atherinomorphae</taxon>
        <taxon>Cyprinodontiformes</taxon>
        <taxon>Goodeidae</taxon>
        <taxon>Characodon</taxon>
    </lineage>
</organism>
<gene>
    <name evidence="2" type="ORF">CHARACLAT_027979</name>
</gene>
<comment type="caution">
    <text evidence="2">The sequence shown here is derived from an EMBL/GenBank/DDBJ whole genome shotgun (WGS) entry which is preliminary data.</text>
</comment>
<evidence type="ECO:0000313" key="3">
    <source>
        <dbReference type="Proteomes" id="UP001352852"/>
    </source>
</evidence>
<reference evidence="2 3" key="1">
    <citation type="submission" date="2021-06" db="EMBL/GenBank/DDBJ databases">
        <authorList>
            <person name="Palmer J.M."/>
        </authorList>
    </citation>
    <scope>NUCLEOTIDE SEQUENCE [LARGE SCALE GENOMIC DNA]</scope>
    <source>
        <strain evidence="2 3">CL_MEX2019</strain>
        <tissue evidence="2">Muscle</tissue>
    </source>
</reference>
<name>A0ABU7CVX8_9TELE</name>
<proteinExistence type="predicted"/>
<feature type="region of interest" description="Disordered" evidence="1">
    <location>
        <begin position="64"/>
        <end position="92"/>
    </location>
</feature>
<sequence>MCVEVSLQNNAVPERGTVQHPPQKCHEGQVLCITGWPVGLNNSQRPRRNMKGQGCNPLIHQGKPQHEVTELGGGTQTHPSVPPLPKVEESPTSLKEVGSMLCVKVSLTICS</sequence>
<evidence type="ECO:0000256" key="1">
    <source>
        <dbReference type="SAM" id="MobiDB-lite"/>
    </source>
</evidence>
<protein>
    <submittedName>
        <fullName evidence="2">Uncharacterized protein</fullName>
    </submittedName>
</protein>
<keyword evidence="3" id="KW-1185">Reference proteome</keyword>
<evidence type="ECO:0000313" key="2">
    <source>
        <dbReference type="EMBL" id="MED6265678.1"/>
    </source>
</evidence>
<dbReference type="Proteomes" id="UP001352852">
    <property type="component" value="Unassembled WGS sequence"/>
</dbReference>